<evidence type="ECO:0000313" key="4">
    <source>
        <dbReference type="Proteomes" id="UP000466517"/>
    </source>
</evidence>
<evidence type="ECO:0000313" key="3">
    <source>
        <dbReference type="EMBL" id="BBZ27550.1"/>
    </source>
</evidence>
<dbReference type="EMBL" id="AP022610">
    <property type="protein sequence ID" value="BBZ27550.1"/>
    <property type="molecule type" value="Genomic_DNA"/>
</dbReference>
<dbReference type="GO" id="GO:0004493">
    <property type="term" value="F:methylmalonyl-CoA epimerase activity"/>
    <property type="evidence" value="ECO:0007669"/>
    <property type="project" value="TreeGrafter"/>
</dbReference>
<reference evidence="3 4" key="1">
    <citation type="journal article" date="2019" name="Emerg. Microbes Infect.">
        <title>Comprehensive subspecies identification of 175 nontuberculous mycobacteria species based on 7547 genomic profiles.</title>
        <authorList>
            <person name="Matsumoto Y."/>
            <person name="Kinjo T."/>
            <person name="Motooka D."/>
            <person name="Nabeya D."/>
            <person name="Jung N."/>
            <person name="Uechi K."/>
            <person name="Horii T."/>
            <person name="Iida T."/>
            <person name="Fujita J."/>
            <person name="Nakamura S."/>
        </authorList>
    </citation>
    <scope>NUCLEOTIDE SEQUENCE [LARGE SCALE GENOMIC DNA]</scope>
    <source>
        <strain evidence="3 4">JCM 13574</strain>
    </source>
</reference>
<protein>
    <submittedName>
        <fullName evidence="3">Glyoxalase</fullName>
    </submittedName>
</protein>
<dbReference type="Proteomes" id="UP000466517">
    <property type="component" value="Chromosome"/>
</dbReference>
<proteinExistence type="predicted"/>
<name>A0A7I7XDW3_9MYCO</name>
<feature type="domain" description="VOC" evidence="2">
    <location>
        <begin position="28"/>
        <end position="147"/>
    </location>
</feature>
<dbReference type="Pfam" id="PF00903">
    <property type="entry name" value="Glyoxalase"/>
    <property type="match status" value="1"/>
</dbReference>
<evidence type="ECO:0000259" key="2">
    <source>
        <dbReference type="PROSITE" id="PS51819"/>
    </source>
</evidence>
<dbReference type="InterPro" id="IPR051785">
    <property type="entry name" value="MMCE/EMCE_epimerase"/>
</dbReference>
<dbReference type="InterPro" id="IPR037523">
    <property type="entry name" value="VOC_core"/>
</dbReference>
<dbReference type="Gene3D" id="3.10.180.10">
    <property type="entry name" value="2,3-Dihydroxybiphenyl 1,2-Dioxygenase, domain 1"/>
    <property type="match status" value="1"/>
</dbReference>
<gene>
    <name evidence="3" type="ORF">MMAD_18450</name>
</gene>
<accession>A0A7I7XDW3</accession>
<dbReference type="AlphaFoldDB" id="A0A7I7XDW3"/>
<dbReference type="InterPro" id="IPR004360">
    <property type="entry name" value="Glyas_Fos-R_dOase_dom"/>
</dbReference>
<dbReference type="InterPro" id="IPR029068">
    <property type="entry name" value="Glyas_Bleomycin-R_OHBP_Dase"/>
</dbReference>
<dbReference type="PANTHER" id="PTHR43048:SF4">
    <property type="entry name" value="RING-CLEAVING DIOXYGENASE-RELATED"/>
    <property type="match status" value="1"/>
</dbReference>
<organism evidence="3 4">
    <name type="scientific">Mycolicibacterium madagascariense</name>
    <dbReference type="NCBI Taxonomy" id="212765"/>
    <lineage>
        <taxon>Bacteria</taxon>
        <taxon>Bacillati</taxon>
        <taxon>Actinomycetota</taxon>
        <taxon>Actinomycetes</taxon>
        <taxon>Mycobacteriales</taxon>
        <taxon>Mycobacteriaceae</taxon>
        <taxon>Mycolicibacterium</taxon>
    </lineage>
</organism>
<dbReference type="PANTHER" id="PTHR43048">
    <property type="entry name" value="METHYLMALONYL-COA EPIMERASE"/>
    <property type="match status" value="1"/>
</dbReference>
<evidence type="ECO:0000256" key="1">
    <source>
        <dbReference type="ARBA" id="ARBA00022723"/>
    </source>
</evidence>
<dbReference type="KEGG" id="mmag:MMAD_18450"/>
<dbReference type="SUPFAM" id="SSF54593">
    <property type="entry name" value="Glyoxalase/Bleomycin resistance protein/Dihydroxybiphenyl dioxygenase"/>
    <property type="match status" value="1"/>
</dbReference>
<sequence length="161" mass="17644">MQWGEAFDEPSNTGRFLPCIGSSVDRMNLVSVRIITADVDRMVDFYARVTGAAVDRPVPDFAELRTPSGTLALGSTRTVGLFGADTAEPAANRSAIVEFLVEDVDATYASLRPWVTTFVNAPTTMPWGNRSLLLRDPDGNLVNLFTPVTPAAQEKFSRYER</sequence>
<dbReference type="GO" id="GO:0046872">
    <property type="term" value="F:metal ion binding"/>
    <property type="evidence" value="ECO:0007669"/>
    <property type="project" value="UniProtKB-KW"/>
</dbReference>
<dbReference type="GO" id="GO:0046491">
    <property type="term" value="P:L-methylmalonyl-CoA metabolic process"/>
    <property type="evidence" value="ECO:0007669"/>
    <property type="project" value="TreeGrafter"/>
</dbReference>
<keyword evidence="4" id="KW-1185">Reference proteome</keyword>
<keyword evidence="1" id="KW-0479">Metal-binding</keyword>
<dbReference type="PROSITE" id="PS51819">
    <property type="entry name" value="VOC"/>
    <property type="match status" value="1"/>
</dbReference>